<dbReference type="OrthoDB" id="665764at2"/>
<name>A0A4Q1CEI6_9BACT</name>
<keyword evidence="2" id="KW-1185">Reference proteome</keyword>
<dbReference type="RefSeq" id="WP_129132513.1">
    <property type="nucleotide sequence ID" value="NZ_SDHW01000007.1"/>
</dbReference>
<comment type="caution">
    <text evidence="1">The sequence shown here is derived from an EMBL/GenBank/DDBJ whole genome shotgun (WGS) entry which is preliminary data.</text>
</comment>
<proteinExistence type="predicted"/>
<evidence type="ECO:0000313" key="2">
    <source>
        <dbReference type="Proteomes" id="UP000290204"/>
    </source>
</evidence>
<protein>
    <submittedName>
        <fullName evidence="1">YkgJ family cysteine cluster protein</fullName>
    </submittedName>
</protein>
<sequence>MQSSKPMHLPFFKRLMQQNRRRFRYFLTRLETVKPKGMDKLAKEMDKEVWAETDCLACANCCKTMTPTFTKQDIKRISAHFNQTPEEFSEKWLYKERSTGDMMNKKQPCQFLNLKDNKCSIYEIRPVDCATFPHHTKKNFTDWVHVYKQNVEYCPATYKLVEKMMEKVGKI</sequence>
<dbReference type="Pfam" id="PF03692">
    <property type="entry name" value="CxxCxxCC"/>
    <property type="match status" value="1"/>
</dbReference>
<dbReference type="AlphaFoldDB" id="A0A4Q1CEI6"/>
<dbReference type="PANTHER" id="PTHR35866:SF1">
    <property type="entry name" value="YKGJ FAMILY CYSTEINE CLUSTER PROTEIN"/>
    <property type="match status" value="1"/>
</dbReference>
<reference evidence="1 2" key="1">
    <citation type="submission" date="2019-01" db="EMBL/GenBank/DDBJ databases">
        <title>Lacibacter sp. strain TTM-7.</title>
        <authorList>
            <person name="Chen W.-M."/>
        </authorList>
    </citation>
    <scope>NUCLEOTIDE SEQUENCE [LARGE SCALE GENOMIC DNA]</scope>
    <source>
        <strain evidence="1 2">TTM-7</strain>
    </source>
</reference>
<organism evidence="1 2">
    <name type="scientific">Lacibacter luteus</name>
    <dbReference type="NCBI Taxonomy" id="2508719"/>
    <lineage>
        <taxon>Bacteria</taxon>
        <taxon>Pseudomonadati</taxon>
        <taxon>Bacteroidota</taxon>
        <taxon>Chitinophagia</taxon>
        <taxon>Chitinophagales</taxon>
        <taxon>Chitinophagaceae</taxon>
        <taxon>Lacibacter</taxon>
    </lineage>
</organism>
<dbReference type="PANTHER" id="PTHR35866">
    <property type="entry name" value="PUTATIVE-RELATED"/>
    <property type="match status" value="1"/>
</dbReference>
<evidence type="ECO:0000313" key="1">
    <source>
        <dbReference type="EMBL" id="RXK58084.1"/>
    </source>
</evidence>
<gene>
    <name evidence="1" type="ORF">ESA94_18900</name>
</gene>
<dbReference type="InterPro" id="IPR005358">
    <property type="entry name" value="Puta_zinc/iron-chelating_dom"/>
</dbReference>
<dbReference type="EMBL" id="SDHW01000007">
    <property type="protein sequence ID" value="RXK58084.1"/>
    <property type="molecule type" value="Genomic_DNA"/>
</dbReference>
<accession>A0A4Q1CEI6</accession>
<dbReference type="Proteomes" id="UP000290204">
    <property type="component" value="Unassembled WGS sequence"/>
</dbReference>